<dbReference type="Gene3D" id="2.30.29.30">
    <property type="entry name" value="Pleckstrin-homology domain (PH domain)/Phosphotyrosine-binding domain (PTB)"/>
    <property type="match status" value="2"/>
</dbReference>
<reference evidence="3 4" key="1">
    <citation type="journal article" date="2020" name="ISME J.">
        <title>Uncovering the hidden diversity of litter-decomposition mechanisms in mushroom-forming fungi.</title>
        <authorList>
            <person name="Floudas D."/>
            <person name="Bentzer J."/>
            <person name="Ahren D."/>
            <person name="Johansson T."/>
            <person name="Persson P."/>
            <person name="Tunlid A."/>
        </authorList>
    </citation>
    <scope>NUCLEOTIDE SEQUENCE [LARGE SCALE GENOMIC DNA]</scope>
    <source>
        <strain evidence="3 4">CBS 406.79</strain>
    </source>
</reference>
<dbReference type="PANTHER" id="PTHR14336">
    <property type="entry name" value="TANDEM PH DOMAIN CONTAINING PROTEIN"/>
    <property type="match status" value="1"/>
</dbReference>
<feature type="compositionally biased region" description="Polar residues" evidence="1">
    <location>
        <begin position="497"/>
        <end position="521"/>
    </location>
</feature>
<dbReference type="PROSITE" id="PS50003">
    <property type="entry name" value="PH_DOMAIN"/>
    <property type="match status" value="2"/>
</dbReference>
<feature type="region of interest" description="Disordered" evidence="1">
    <location>
        <begin position="225"/>
        <end position="323"/>
    </location>
</feature>
<feature type="compositionally biased region" description="Low complexity" evidence="1">
    <location>
        <begin position="57"/>
        <end position="71"/>
    </location>
</feature>
<feature type="region of interest" description="Disordered" evidence="1">
    <location>
        <begin position="452"/>
        <end position="553"/>
    </location>
</feature>
<feature type="region of interest" description="Disordered" evidence="1">
    <location>
        <begin position="386"/>
        <end position="415"/>
    </location>
</feature>
<feature type="domain" description="PH" evidence="2">
    <location>
        <begin position="127"/>
        <end position="222"/>
    </location>
</feature>
<dbReference type="InterPro" id="IPR001849">
    <property type="entry name" value="PH_domain"/>
</dbReference>
<evidence type="ECO:0000256" key="1">
    <source>
        <dbReference type="SAM" id="MobiDB-lite"/>
    </source>
</evidence>
<gene>
    <name evidence="3" type="ORF">D9757_009340</name>
</gene>
<feature type="compositionally biased region" description="Low complexity" evidence="1">
    <location>
        <begin position="522"/>
        <end position="533"/>
    </location>
</feature>
<dbReference type="Pfam" id="PF00169">
    <property type="entry name" value="PH"/>
    <property type="match status" value="2"/>
</dbReference>
<dbReference type="FunFam" id="2.30.29.30:FF:000286">
    <property type="entry name" value="PH-protein kinase domain containing protein"/>
    <property type="match status" value="1"/>
</dbReference>
<accession>A0A8H5H3N2</accession>
<name>A0A8H5H3N2_9AGAR</name>
<protein>
    <recommendedName>
        <fullName evidence="2">PH domain-containing protein</fullName>
    </recommendedName>
</protein>
<feature type="compositionally biased region" description="Polar residues" evidence="1">
    <location>
        <begin position="285"/>
        <end position="296"/>
    </location>
</feature>
<dbReference type="Proteomes" id="UP000518752">
    <property type="component" value="Unassembled WGS sequence"/>
</dbReference>
<feature type="compositionally biased region" description="Acidic residues" evidence="1">
    <location>
        <begin position="97"/>
        <end position="107"/>
    </location>
</feature>
<dbReference type="EMBL" id="JAACJN010000092">
    <property type="protein sequence ID" value="KAF5376173.1"/>
    <property type="molecule type" value="Genomic_DNA"/>
</dbReference>
<dbReference type="InterPro" id="IPR011993">
    <property type="entry name" value="PH-like_dom_sf"/>
</dbReference>
<feature type="compositionally biased region" description="Low complexity" evidence="1">
    <location>
        <begin position="392"/>
        <end position="403"/>
    </location>
</feature>
<dbReference type="SUPFAM" id="SSF50729">
    <property type="entry name" value="PH domain-like"/>
    <property type="match status" value="2"/>
</dbReference>
<evidence type="ECO:0000313" key="4">
    <source>
        <dbReference type="Proteomes" id="UP000518752"/>
    </source>
</evidence>
<evidence type="ECO:0000259" key="2">
    <source>
        <dbReference type="PROSITE" id="PS50003"/>
    </source>
</evidence>
<dbReference type="PANTHER" id="PTHR14336:SF8">
    <property type="entry name" value="PROTEIN OPY1"/>
    <property type="match status" value="1"/>
</dbReference>
<proteinExistence type="predicted"/>
<dbReference type="InterPro" id="IPR051707">
    <property type="entry name" value="PI-Interact_SigTrans_Reg"/>
</dbReference>
<feature type="compositionally biased region" description="Low complexity" evidence="1">
    <location>
        <begin position="298"/>
        <end position="319"/>
    </location>
</feature>
<comment type="caution">
    <text evidence="3">The sequence shown here is derived from an EMBL/GenBank/DDBJ whole genome shotgun (WGS) entry which is preliminary data.</text>
</comment>
<sequence length="553" mass="58267">MPPSAAPPSPQEIHRKLSISSVVHSKASLLPPPVTVPPVFGTESDSDSNMTPDWTHSSSGLISGNISGTTTMLAGGGSLQQQPLSSIAERSLGSGGEDSEDDDDEGEGGWNTAQANEGHVQGNMDETVIKSGYLWKKGERRKTWKKRWFVLRPAHLAYYKTAAEYQLLRLLELSDVHSCTTIPLKKHENAFGLISPVRTFYLQAKTATEVQDWVKAIEETRQALNASSNHPVAATPSKPIPIPRGSTAHPHPPIIPSPPSFVSHNATSSDSEDASSLPFIHSNHRTNSTSSQTRPTIASAAAAAAAASPSKSPSAAGAPPKDPTKIVLSGYLMKCGSKRRNWRKRWFVLSGERLVYSASHMDTKPHRQFPFSDILDALEYDVVSHRNHHHPPSVSSPTSIEGGSSEGGGGPSTAHTFKIITSKRTLLLCAPTEEDEIKWLSAVRALIARRSHSGASAGETSAKTAHTATGGSAASTSASGFATAAGGGGGGSASHTYLNPNPNQAANTLNQDSMNVNMSPQSSGFSSGTSGTGIKAKARRLSASGGVREEASS</sequence>
<feature type="domain" description="PH" evidence="2">
    <location>
        <begin position="325"/>
        <end position="448"/>
    </location>
</feature>
<organism evidence="3 4">
    <name type="scientific">Collybiopsis confluens</name>
    <dbReference type="NCBI Taxonomy" id="2823264"/>
    <lineage>
        <taxon>Eukaryota</taxon>
        <taxon>Fungi</taxon>
        <taxon>Dikarya</taxon>
        <taxon>Basidiomycota</taxon>
        <taxon>Agaricomycotina</taxon>
        <taxon>Agaricomycetes</taxon>
        <taxon>Agaricomycetidae</taxon>
        <taxon>Agaricales</taxon>
        <taxon>Marasmiineae</taxon>
        <taxon>Omphalotaceae</taxon>
        <taxon>Collybiopsis</taxon>
    </lineage>
</organism>
<feature type="region of interest" description="Disordered" evidence="1">
    <location>
        <begin position="28"/>
        <end position="123"/>
    </location>
</feature>
<feature type="compositionally biased region" description="Polar residues" evidence="1">
    <location>
        <begin position="47"/>
        <end position="56"/>
    </location>
</feature>
<dbReference type="AlphaFoldDB" id="A0A8H5H3N2"/>
<evidence type="ECO:0000313" key="3">
    <source>
        <dbReference type="EMBL" id="KAF5376173.1"/>
    </source>
</evidence>
<keyword evidence="4" id="KW-1185">Reference proteome</keyword>
<dbReference type="OrthoDB" id="2157866at2759"/>
<feature type="compositionally biased region" description="Pro residues" evidence="1">
    <location>
        <begin position="250"/>
        <end position="259"/>
    </location>
</feature>
<feature type="compositionally biased region" description="Low complexity" evidence="1">
    <location>
        <begin position="460"/>
        <end position="484"/>
    </location>
</feature>
<dbReference type="SMART" id="SM00233">
    <property type="entry name" value="PH"/>
    <property type="match status" value="2"/>
</dbReference>